<comment type="similarity">
    <text evidence="2 8">Belongs to the 4-toluene sulfonate uptake permease (TSUP) (TC 2.A.102) family.</text>
</comment>
<keyword evidence="6 8" id="KW-1133">Transmembrane helix</keyword>
<feature type="transmembrane region" description="Helical" evidence="8">
    <location>
        <begin position="142"/>
        <end position="160"/>
    </location>
</feature>
<keyword evidence="3" id="KW-0813">Transport</keyword>
<gene>
    <name evidence="9" type="ORF">V3328_02215</name>
</gene>
<evidence type="ECO:0000256" key="5">
    <source>
        <dbReference type="ARBA" id="ARBA00022692"/>
    </source>
</evidence>
<comment type="caution">
    <text evidence="9">The sequence shown here is derived from an EMBL/GenBank/DDBJ whole genome shotgun (WGS) entry which is preliminary data.</text>
</comment>
<reference evidence="9 10" key="1">
    <citation type="submission" date="2024-02" db="EMBL/GenBank/DDBJ databases">
        <title>Genome analysis and characterization of Microbaculum marinisediminis sp. nov., isolated from marine sediment.</title>
        <authorList>
            <person name="Du Z.-J."/>
            <person name="Ye Y.-Q."/>
            <person name="Zhang Z.-R."/>
            <person name="Yuan S.-M."/>
            <person name="Zhang X.-Y."/>
        </authorList>
    </citation>
    <scope>NUCLEOTIDE SEQUENCE [LARGE SCALE GENOMIC DNA]</scope>
    <source>
        <strain evidence="9 10">SDUM1044001</strain>
    </source>
</reference>
<keyword evidence="4 8" id="KW-1003">Cell membrane</keyword>
<proteinExistence type="inferred from homology"/>
<dbReference type="RefSeq" id="WP_340328006.1">
    <property type="nucleotide sequence ID" value="NZ_JAZHOF010000001.1"/>
</dbReference>
<evidence type="ECO:0000256" key="3">
    <source>
        <dbReference type="ARBA" id="ARBA00022448"/>
    </source>
</evidence>
<dbReference type="Proteomes" id="UP001378188">
    <property type="component" value="Unassembled WGS sequence"/>
</dbReference>
<evidence type="ECO:0000256" key="1">
    <source>
        <dbReference type="ARBA" id="ARBA00004651"/>
    </source>
</evidence>
<evidence type="ECO:0000256" key="7">
    <source>
        <dbReference type="ARBA" id="ARBA00023136"/>
    </source>
</evidence>
<sequence>MSDTAVLEPRILAALAAIYLLGGFVKGAAAFGQPLFTIPLSSLMLPVPTAIAISVVPVFVSNILQLFQNFAVWREALPYWPFYLTLLIGMVIGLQALTSVDQEALLMVIGALILAFVVTRLIDRRGHLPPPPGRVVMSATGFLSGLAAGTASFVAFPSLLMFTSYDLDRRVFAFLTCVMFIIVTVTLSGGLAAFGLYGRAELLTGALCIAPSAVGQVIGQRIRDRISDRLLRRIMLALLAGIAISLVLRGL</sequence>
<organism evidence="9 10">
    <name type="scientific">Microbaculum marinum</name>
    <dbReference type="NCBI Taxonomy" id="1764581"/>
    <lineage>
        <taxon>Bacteria</taxon>
        <taxon>Pseudomonadati</taxon>
        <taxon>Pseudomonadota</taxon>
        <taxon>Alphaproteobacteria</taxon>
        <taxon>Hyphomicrobiales</taxon>
        <taxon>Tepidamorphaceae</taxon>
        <taxon>Microbaculum</taxon>
    </lineage>
</organism>
<dbReference type="GO" id="GO:0005886">
    <property type="term" value="C:plasma membrane"/>
    <property type="evidence" value="ECO:0007669"/>
    <property type="project" value="UniProtKB-SubCell"/>
</dbReference>
<evidence type="ECO:0000313" key="9">
    <source>
        <dbReference type="EMBL" id="MEJ8570274.1"/>
    </source>
</evidence>
<keyword evidence="7 8" id="KW-0472">Membrane</keyword>
<feature type="transmembrane region" description="Helical" evidence="8">
    <location>
        <begin position="43"/>
        <end position="67"/>
    </location>
</feature>
<evidence type="ECO:0000256" key="8">
    <source>
        <dbReference type="RuleBase" id="RU363041"/>
    </source>
</evidence>
<feature type="transmembrane region" description="Helical" evidence="8">
    <location>
        <begin position="12"/>
        <end position="31"/>
    </location>
</feature>
<evidence type="ECO:0000256" key="4">
    <source>
        <dbReference type="ARBA" id="ARBA00022475"/>
    </source>
</evidence>
<feature type="transmembrane region" description="Helical" evidence="8">
    <location>
        <begin position="230"/>
        <end position="248"/>
    </location>
</feature>
<dbReference type="AlphaFoldDB" id="A0AAW9RMS9"/>
<feature type="transmembrane region" description="Helical" evidence="8">
    <location>
        <begin position="79"/>
        <end position="97"/>
    </location>
</feature>
<feature type="transmembrane region" description="Helical" evidence="8">
    <location>
        <begin position="104"/>
        <end position="122"/>
    </location>
</feature>
<dbReference type="InterPro" id="IPR052017">
    <property type="entry name" value="TSUP"/>
</dbReference>
<evidence type="ECO:0000256" key="6">
    <source>
        <dbReference type="ARBA" id="ARBA00022989"/>
    </source>
</evidence>
<evidence type="ECO:0000313" key="10">
    <source>
        <dbReference type="Proteomes" id="UP001378188"/>
    </source>
</evidence>
<dbReference type="PANTHER" id="PTHR30269">
    <property type="entry name" value="TRANSMEMBRANE PROTEIN YFCA"/>
    <property type="match status" value="1"/>
</dbReference>
<keyword evidence="5 8" id="KW-0812">Transmembrane</keyword>
<keyword evidence="10" id="KW-1185">Reference proteome</keyword>
<dbReference type="InterPro" id="IPR002781">
    <property type="entry name" value="TM_pro_TauE-like"/>
</dbReference>
<dbReference type="PANTHER" id="PTHR30269:SF37">
    <property type="entry name" value="MEMBRANE TRANSPORTER PROTEIN"/>
    <property type="match status" value="1"/>
</dbReference>
<name>A0AAW9RMS9_9HYPH</name>
<dbReference type="Pfam" id="PF01925">
    <property type="entry name" value="TauE"/>
    <property type="match status" value="1"/>
</dbReference>
<protein>
    <recommendedName>
        <fullName evidence="8">Probable membrane transporter protein</fullName>
    </recommendedName>
</protein>
<comment type="subcellular location">
    <subcellularLocation>
        <location evidence="1 8">Cell membrane</location>
        <topology evidence="1 8">Multi-pass membrane protein</topology>
    </subcellularLocation>
</comment>
<dbReference type="EMBL" id="JAZHOF010000001">
    <property type="protein sequence ID" value="MEJ8570274.1"/>
    <property type="molecule type" value="Genomic_DNA"/>
</dbReference>
<feature type="transmembrane region" description="Helical" evidence="8">
    <location>
        <begin position="172"/>
        <end position="196"/>
    </location>
</feature>
<evidence type="ECO:0000256" key="2">
    <source>
        <dbReference type="ARBA" id="ARBA00009142"/>
    </source>
</evidence>
<accession>A0AAW9RMS9</accession>